<proteinExistence type="predicted"/>
<name>A0AAI9U3M0_9PEZI</name>
<dbReference type="EMBL" id="MPDP01000301">
    <property type="protein sequence ID" value="KAK1451071.1"/>
    <property type="molecule type" value="Genomic_DNA"/>
</dbReference>
<sequence length="746" mass="82536">MGPACVEEATCLENWYVPATSLSQNPEYTVSSTAIALKRNPAYGTGNPSASALALSTNLLRARSGVRKDLYRCGENRDDPDFKPWAGLLALISSYFELSSPGLPASARLLSGSTLYGMITGVDVACALFRFSEPLSVAKVKDALRLRLIENWLTASLDWQAVMWLLSMEKMRLNTTIFFNLDGAKFGYPETTKTLSRAATTYFSSDHHHRGKGTFVGNGVRSLATVLYCVGWHSSRNLAEDLNGACCRDPPGYYSVMQPTCVPIGRAKVHVLTKARHLLLPLHISGGFNGRGNVLYPVVSRLTKRDELTPLCNPIASRVHTYGICGTAGTAKYTLLNSTNFGVSHTERISPGSVIIHGVHPQALRRADTLLMRAPSNRSQQTTVITIAVAQLSALRGHHFPILSTSRELPAANGRGLGTLGTLGTLEKMFKNVRRDKRKKAASHKMDGMNITCRINLTQYSSFHIKQTHIPKMPNAVLRPPYAHEFLPLERSLFYVPGRIGPTRQRCLPVSHRTNWDLRRLRLQYVQASTFNSASCKGLAMYIESELLLAPPQHFPGTLGADNYHLNARGGVSCRRSPSLGVTLRFLTRARATMGDVFTGRNGEATTHPQPPQQQQASRKLSLTVDTCWSSRTMGIGWIQPAHSAAFPTALSRAFISHDLCLLCAELRADYKTERYMLQGTGVNAHILVPSQSCRQTSKRRVEILDRIESIPSESYKHGVNILQQRRCRLSQKNTGYNNRDLYLIC</sequence>
<evidence type="ECO:0000313" key="1">
    <source>
        <dbReference type="EMBL" id="KAK1451071.1"/>
    </source>
</evidence>
<dbReference type="AlphaFoldDB" id="A0AAI9U3M0"/>
<dbReference type="Proteomes" id="UP001239213">
    <property type="component" value="Unassembled WGS sequence"/>
</dbReference>
<comment type="caution">
    <text evidence="1">The sequence shown here is derived from an EMBL/GenBank/DDBJ whole genome shotgun (WGS) entry which is preliminary data.</text>
</comment>
<gene>
    <name evidence="1" type="ORF">CCUS01_11248</name>
</gene>
<accession>A0AAI9U3M0</accession>
<keyword evidence="2" id="KW-1185">Reference proteome</keyword>
<reference evidence="1" key="1">
    <citation type="submission" date="2016-11" db="EMBL/GenBank/DDBJ databases">
        <title>The genome sequence of Colletotrichum cuscutae.</title>
        <authorList>
            <person name="Baroncelli R."/>
        </authorList>
    </citation>
    <scope>NUCLEOTIDE SEQUENCE</scope>
    <source>
        <strain evidence="1">IMI 304802</strain>
    </source>
</reference>
<organism evidence="1 2">
    <name type="scientific">Colletotrichum cuscutae</name>
    <dbReference type="NCBI Taxonomy" id="1209917"/>
    <lineage>
        <taxon>Eukaryota</taxon>
        <taxon>Fungi</taxon>
        <taxon>Dikarya</taxon>
        <taxon>Ascomycota</taxon>
        <taxon>Pezizomycotina</taxon>
        <taxon>Sordariomycetes</taxon>
        <taxon>Hypocreomycetidae</taxon>
        <taxon>Glomerellales</taxon>
        <taxon>Glomerellaceae</taxon>
        <taxon>Colletotrichum</taxon>
        <taxon>Colletotrichum acutatum species complex</taxon>
    </lineage>
</organism>
<evidence type="ECO:0000313" key="2">
    <source>
        <dbReference type="Proteomes" id="UP001239213"/>
    </source>
</evidence>
<protein>
    <submittedName>
        <fullName evidence="1">Uncharacterized protein</fullName>
    </submittedName>
</protein>